<sequence>MDRHALGSLGLQRIFSAPLSATHRSGAHGTAAPAIHMLALNACTP</sequence>
<protein>
    <submittedName>
        <fullName evidence="1">Uncharacterized protein</fullName>
    </submittedName>
</protein>
<evidence type="ECO:0000313" key="1">
    <source>
        <dbReference type="EMBL" id="CAP50244.1"/>
    </source>
</evidence>
<name>B0RP59_XANCB</name>
<reference evidence="1 2" key="1">
    <citation type="journal article" date="2008" name="J. Biotechnol.">
        <title>The genome of Xanthomonas campestris pv. campestris B100 and its use for the reconstruction of metabolic pathways involved in xanthan biosynthesis.</title>
        <authorList>
            <person name="Vorholter F.J."/>
            <person name="Schneiker S."/>
            <person name="Goesmann A."/>
            <person name="Krause L."/>
            <person name="Bekel T."/>
            <person name="Kaiser O."/>
            <person name="Linke B."/>
            <person name="Patschkowski T."/>
            <person name="Ruckert C."/>
            <person name="Schmid J."/>
            <person name="Sidhu V.K."/>
            <person name="Sieber V."/>
            <person name="Tauch A."/>
            <person name="Watt S.A."/>
            <person name="Weisshaar B."/>
            <person name="Becker A."/>
            <person name="Niehaus K."/>
            <person name="Puhler A."/>
        </authorList>
    </citation>
    <scope>NUCLEOTIDE SEQUENCE [LARGE SCALE GENOMIC DNA]</scope>
    <source>
        <strain evidence="1 2">B100</strain>
    </source>
</reference>
<dbReference type="AlphaFoldDB" id="B0RP59"/>
<proteinExistence type="predicted"/>
<accession>B0RP59</accession>
<dbReference type="KEGG" id="xca:xcc-b100_0899"/>
<evidence type="ECO:0000313" key="2">
    <source>
        <dbReference type="Proteomes" id="UP000001188"/>
    </source>
</evidence>
<dbReference type="EMBL" id="AM920689">
    <property type="protein sequence ID" value="CAP50244.1"/>
    <property type="molecule type" value="Genomic_DNA"/>
</dbReference>
<dbReference type="Proteomes" id="UP000001188">
    <property type="component" value="Chromosome"/>
</dbReference>
<gene>
    <name evidence="1" type="ORF">XCCB100_0899</name>
</gene>
<organism evidence="1 2">
    <name type="scientific">Xanthomonas campestris pv. campestris (strain B100)</name>
    <dbReference type="NCBI Taxonomy" id="509169"/>
    <lineage>
        <taxon>Bacteria</taxon>
        <taxon>Pseudomonadati</taxon>
        <taxon>Pseudomonadota</taxon>
        <taxon>Gammaproteobacteria</taxon>
        <taxon>Lysobacterales</taxon>
        <taxon>Lysobacteraceae</taxon>
        <taxon>Xanthomonas</taxon>
    </lineage>
</organism>
<dbReference type="HOGENOM" id="CLU_3206975_0_0_6"/>